<reference evidence="3" key="1">
    <citation type="submission" date="2020-10" db="EMBL/GenBank/DDBJ databases">
        <title>Connecting structure to function with the recovery of over 1000 high-quality activated sludge metagenome-assembled genomes encoding full-length rRNA genes using long-read sequencing.</title>
        <authorList>
            <person name="Singleton C.M."/>
            <person name="Petriglieri F."/>
            <person name="Kristensen J.M."/>
            <person name="Kirkegaard R.H."/>
            <person name="Michaelsen T.Y."/>
            <person name="Andersen M.H."/>
            <person name="Karst S.M."/>
            <person name="Dueholm M.S."/>
            <person name="Nielsen P.H."/>
            <person name="Albertsen M."/>
        </authorList>
    </citation>
    <scope>NUCLEOTIDE SEQUENCE</scope>
    <source>
        <strain evidence="3">EsbW_18-Q3-R4-48_MAXAC.044</strain>
    </source>
</reference>
<evidence type="ECO:0000313" key="3">
    <source>
        <dbReference type="EMBL" id="MBK7422232.1"/>
    </source>
</evidence>
<evidence type="ECO:0000313" key="4">
    <source>
        <dbReference type="Proteomes" id="UP000886602"/>
    </source>
</evidence>
<comment type="caution">
    <text evidence="3">The sequence shown here is derived from an EMBL/GenBank/DDBJ whole genome shotgun (WGS) entry which is preliminary data.</text>
</comment>
<dbReference type="EMBL" id="JADJNC010000004">
    <property type="protein sequence ID" value="MBK7422232.1"/>
    <property type="molecule type" value="Genomic_DNA"/>
</dbReference>
<keyword evidence="3" id="KW-0067">ATP-binding</keyword>
<keyword evidence="1" id="KW-0723">Serine/threonine-protein kinase</keyword>
<dbReference type="InterPro" id="IPR036890">
    <property type="entry name" value="HATPase_C_sf"/>
</dbReference>
<dbReference type="CDD" id="cd16936">
    <property type="entry name" value="HATPase_RsbW-like"/>
    <property type="match status" value="1"/>
</dbReference>
<protein>
    <submittedName>
        <fullName evidence="3">ATP-binding protein</fullName>
    </submittedName>
</protein>
<feature type="domain" description="Histidine kinase/HSP90-like ATPase" evidence="2">
    <location>
        <begin position="11"/>
        <end position="138"/>
    </location>
</feature>
<dbReference type="GO" id="GO:0005524">
    <property type="term" value="F:ATP binding"/>
    <property type="evidence" value="ECO:0007669"/>
    <property type="project" value="UniProtKB-KW"/>
</dbReference>
<dbReference type="AlphaFoldDB" id="A0A9D7FAS5"/>
<accession>A0A9D7FAS5</accession>
<dbReference type="PANTHER" id="PTHR35526:SF3">
    <property type="entry name" value="ANTI-SIGMA-F FACTOR RSBW"/>
    <property type="match status" value="1"/>
</dbReference>
<evidence type="ECO:0000256" key="1">
    <source>
        <dbReference type="ARBA" id="ARBA00022527"/>
    </source>
</evidence>
<proteinExistence type="predicted"/>
<dbReference type="SUPFAM" id="SSF55874">
    <property type="entry name" value="ATPase domain of HSP90 chaperone/DNA topoisomerase II/histidine kinase"/>
    <property type="match status" value="1"/>
</dbReference>
<dbReference type="GO" id="GO:0004674">
    <property type="term" value="F:protein serine/threonine kinase activity"/>
    <property type="evidence" value="ECO:0007669"/>
    <property type="project" value="UniProtKB-KW"/>
</dbReference>
<dbReference type="InterPro" id="IPR003594">
    <property type="entry name" value="HATPase_dom"/>
</dbReference>
<keyword evidence="3" id="KW-0547">Nucleotide-binding</keyword>
<dbReference type="Pfam" id="PF13581">
    <property type="entry name" value="HATPase_c_2"/>
    <property type="match status" value="1"/>
</dbReference>
<keyword evidence="1" id="KW-0808">Transferase</keyword>
<dbReference type="InterPro" id="IPR050267">
    <property type="entry name" value="Anti-sigma-factor_SerPK"/>
</dbReference>
<sequence>MATVGGQLAVRASADDVRSASEWLEQVCSEHDVPAEQILRLDLCLNEALGNIILHGGPSALKAPVHLELEIKVDGRHAQAELSVSDTGKAFNPLTAVAKNQALTLADATPGGLGLTMINGYSDRLDYDFRDGRNHLTFFVQWEASS</sequence>
<dbReference type="Gene3D" id="3.30.565.10">
    <property type="entry name" value="Histidine kinase-like ATPase, C-terminal domain"/>
    <property type="match status" value="1"/>
</dbReference>
<keyword evidence="1" id="KW-0418">Kinase</keyword>
<organism evidence="3 4">
    <name type="scientific">Candidatus Propionivibrio dominans</name>
    <dbReference type="NCBI Taxonomy" id="2954373"/>
    <lineage>
        <taxon>Bacteria</taxon>
        <taxon>Pseudomonadati</taxon>
        <taxon>Pseudomonadota</taxon>
        <taxon>Betaproteobacteria</taxon>
        <taxon>Rhodocyclales</taxon>
        <taxon>Rhodocyclaceae</taxon>
        <taxon>Propionivibrio</taxon>
    </lineage>
</organism>
<evidence type="ECO:0000259" key="2">
    <source>
        <dbReference type="Pfam" id="PF13581"/>
    </source>
</evidence>
<name>A0A9D7FAS5_9RHOO</name>
<dbReference type="PANTHER" id="PTHR35526">
    <property type="entry name" value="ANTI-SIGMA-F FACTOR RSBW-RELATED"/>
    <property type="match status" value="1"/>
</dbReference>
<gene>
    <name evidence="3" type="ORF">IPJ48_03545</name>
</gene>
<dbReference type="Proteomes" id="UP000886602">
    <property type="component" value="Unassembled WGS sequence"/>
</dbReference>